<proteinExistence type="predicted"/>
<gene>
    <name evidence="1" type="ORF">BSI_30680</name>
</gene>
<dbReference type="AlphaFoldDB" id="A0A9W5LH60"/>
<accession>A0A9W5LH60</accession>
<organism evidence="1 2">
    <name type="scientific">Bacillus inaquosorum KCTC 13429</name>
    <dbReference type="NCBI Taxonomy" id="1236548"/>
    <lineage>
        <taxon>Bacteria</taxon>
        <taxon>Bacillati</taxon>
        <taxon>Bacillota</taxon>
        <taxon>Bacilli</taxon>
        <taxon>Bacillales</taxon>
        <taxon>Bacillaceae</taxon>
        <taxon>Bacillus</taxon>
    </lineage>
</organism>
<comment type="caution">
    <text evidence="1">The sequence shown here is derived from an EMBL/GenBank/DDBJ whole genome shotgun (WGS) entry which is preliminary data.</text>
</comment>
<keyword evidence="2" id="KW-1185">Reference proteome</keyword>
<evidence type="ECO:0000313" key="2">
    <source>
        <dbReference type="Proteomes" id="UP000011182"/>
    </source>
</evidence>
<dbReference type="EMBL" id="AMXN01000005">
    <property type="protein sequence ID" value="ELS60668.1"/>
    <property type="molecule type" value="Genomic_DNA"/>
</dbReference>
<name>A0A9W5LH60_9BACI</name>
<protein>
    <submittedName>
        <fullName evidence="1">Uncharacterized protein</fullName>
    </submittedName>
</protein>
<reference evidence="1 2" key="1">
    <citation type="journal article" date="2014" name="Syst. Appl. Microbiol.">
        <title>Genomic insights into the taxonomic status of the three subspecies of Bacillus subtilis.</title>
        <authorList>
            <person name="Yi H."/>
            <person name="Chun J."/>
            <person name="Cha C.J."/>
        </authorList>
    </citation>
    <scope>NUCLEOTIDE SEQUENCE [LARGE SCALE GENOMIC DNA]</scope>
    <source>
        <strain evidence="1 2">KCTC 13429</strain>
    </source>
</reference>
<dbReference type="Proteomes" id="UP000011182">
    <property type="component" value="Unassembled WGS sequence"/>
</dbReference>
<evidence type="ECO:0000313" key="1">
    <source>
        <dbReference type="EMBL" id="ELS60668.1"/>
    </source>
</evidence>
<sequence length="42" mass="5182">MNRNSQEFRLDFHIFMKKKVHFPLELVILLLLSKKFSEIYID</sequence>